<dbReference type="AlphaFoldDB" id="A0A538TSP2"/>
<comment type="caution">
    <text evidence="1">The sequence shown here is derived from an EMBL/GenBank/DDBJ whole genome shotgun (WGS) entry which is preliminary data.</text>
</comment>
<organism evidence="1 2">
    <name type="scientific">Eiseniibacteriota bacterium</name>
    <dbReference type="NCBI Taxonomy" id="2212470"/>
    <lineage>
        <taxon>Bacteria</taxon>
        <taxon>Candidatus Eiseniibacteriota</taxon>
    </lineage>
</organism>
<gene>
    <name evidence="1" type="ORF">E6K79_01395</name>
</gene>
<name>A0A538TSP2_UNCEI</name>
<sequence>MAHSYTPGLKVSAFTTLRRERKLPLAGTVLVSVGQKVEAETIVARTELPGNVQTVNAANIMGVLPEDVPDCLVKPIGSPVKKGEAIAESRSFFGLFRSKVLSPTDGTVESVSTVTGQALLREPPIPVEVDAYVDGTVVEVHESQGVTVETRGTFIQGIFGIGGEISGQLHVCVAGPGEALTEANLGSDVRGKVLVGGSHVTTRVLNRAIQLGAKAVVIGGFDDQDLREFLGYDLGVAITGSEEKGLTLVVTEGFGEIPMAGRTFELLKSCEGRKVSVSGATQIRAGVLRPEIVAPRLTEAIPAEARADGAEPEGLTVGSLIRAIREPYFGRLGKVVSLPPELVPLETEAKVRVLEVDFGDGKRTLLPRANVEMIES</sequence>
<evidence type="ECO:0008006" key="3">
    <source>
        <dbReference type="Google" id="ProtNLM"/>
    </source>
</evidence>
<protein>
    <recommendedName>
        <fullName evidence="3">RnfC Barrel sandwich hybrid domain-containing protein</fullName>
    </recommendedName>
</protein>
<dbReference type="EMBL" id="VBOZ01000008">
    <property type="protein sequence ID" value="TMQ66605.1"/>
    <property type="molecule type" value="Genomic_DNA"/>
</dbReference>
<evidence type="ECO:0000313" key="1">
    <source>
        <dbReference type="EMBL" id="TMQ66605.1"/>
    </source>
</evidence>
<reference evidence="1 2" key="1">
    <citation type="journal article" date="2019" name="Nat. Microbiol.">
        <title>Mediterranean grassland soil C-N compound turnover is dependent on rainfall and depth, and is mediated by genomically divergent microorganisms.</title>
        <authorList>
            <person name="Diamond S."/>
            <person name="Andeer P.F."/>
            <person name="Li Z."/>
            <person name="Crits-Christoph A."/>
            <person name="Burstein D."/>
            <person name="Anantharaman K."/>
            <person name="Lane K.R."/>
            <person name="Thomas B.C."/>
            <person name="Pan C."/>
            <person name="Northen T.R."/>
            <person name="Banfield J.F."/>
        </authorList>
    </citation>
    <scope>NUCLEOTIDE SEQUENCE [LARGE SCALE GENOMIC DNA]</scope>
    <source>
        <strain evidence="1">WS_9</strain>
    </source>
</reference>
<dbReference type="Proteomes" id="UP000317691">
    <property type="component" value="Unassembled WGS sequence"/>
</dbReference>
<evidence type="ECO:0000313" key="2">
    <source>
        <dbReference type="Proteomes" id="UP000317691"/>
    </source>
</evidence>
<proteinExistence type="predicted"/>
<accession>A0A538TSP2</accession>